<feature type="compositionally biased region" description="Basic and acidic residues" evidence="1">
    <location>
        <begin position="97"/>
        <end position="108"/>
    </location>
</feature>
<proteinExistence type="predicted"/>
<dbReference type="EMBL" id="LWSA01000307">
    <property type="protein sequence ID" value="OCX68229.1"/>
    <property type="molecule type" value="Genomic_DNA"/>
</dbReference>
<organism evidence="2 3">
    <name type="scientific">Acidithiobacillus thiooxidans</name>
    <name type="common">Thiobacillus thiooxidans</name>
    <dbReference type="NCBI Taxonomy" id="930"/>
    <lineage>
        <taxon>Bacteria</taxon>
        <taxon>Pseudomonadati</taxon>
        <taxon>Pseudomonadota</taxon>
        <taxon>Acidithiobacillia</taxon>
        <taxon>Acidithiobacillales</taxon>
        <taxon>Acidithiobacillaceae</taxon>
        <taxon>Acidithiobacillus</taxon>
    </lineage>
</organism>
<feature type="region of interest" description="Disordered" evidence="1">
    <location>
        <begin position="97"/>
        <end position="121"/>
    </location>
</feature>
<feature type="compositionally biased region" description="Gly residues" evidence="1">
    <location>
        <begin position="111"/>
        <end position="121"/>
    </location>
</feature>
<reference evidence="2 3" key="1">
    <citation type="journal article" date="2016" name="Int. J. Mol. Sci.">
        <title>Comparative genomics of the extreme acidophile Acidithiobacillus thiooxidans reveals intraspecific divergence and niche adaptation.</title>
        <authorList>
            <person name="Zhang X."/>
            <person name="Feng X."/>
            <person name="Tao J."/>
            <person name="Ma L."/>
            <person name="Xiao Y."/>
            <person name="Liang Y."/>
            <person name="Liu X."/>
            <person name="Yin H."/>
        </authorList>
    </citation>
    <scope>NUCLEOTIDE SEQUENCE [LARGE SCALE GENOMIC DNA]</scope>
    <source>
        <strain evidence="2 3">A02</strain>
    </source>
</reference>
<sequence>MDEGQGAAKSRQRRLTHLIASVEYDRRMPQPNALPVNSGERRIAEARQRRLLSKAVAQGYQPPVKEIATEIGKEAAGHALGVPLDMDPGAMMKDIASREQSVGRKRDIGSSGLGFGFSSGS</sequence>
<dbReference type="Proteomes" id="UP000094893">
    <property type="component" value="Unassembled WGS sequence"/>
</dbReference>
<gene>
    <name evidence="2" type="ORF">A6P07_18570</name>
</gene>
<accession>A0A1C2HWX8</accession>
<comment type="caution">
    <text evidence="2">The sequence shown here is derived from an EMBL/GenBank/DDBJ whole genome shotgun (WGS) entry which is preliminary data.</text>
</comment>
<name>A0A1C2HWX8_ACITH</name>
<evidence type="ECO:0000256" key="1">
    <source>
        <dbReference type="SAM" id="MobiDB-lite"/>
    </source>
</evidence>
<protein>
    <submittedName>
        <fullName evidence="2">Uncharacterized protein</fullName>
    </submittedName>
</protein>
<evidence type="ECO:0000313" key="2">
    <source>
        <dbReference type="EMBL" id="OCX68229.1"/>
    </source>
</evidence>
<dbReference type="AlphaFoldDB" id="A0A1C2HWX8"/>
<evidence type="ECO:0000313" key="3">
    <source>
        <dbReference type="Proteomes" id="UP000094893"/>
    </source>
</evidence>